<dbReference type="InterPro" id="IPR001251">
    <property type="entry name" value="CRAL-TRIO_dom"/>
</dbReference>
<reference evidence="2" key="1">
    <citation type="journal article" date="2020" name="Nature">
        <title>Giant virus diversity and host interactions through global metagenomics.</title>
        <authorList>
            <person name="Schulz F."/>
            <person name="Roux S."/>
            <person name="Paez-Espino D."/>
            <person name="Jungbluth S."/>
            <person name="Walsh D.A."/>
            <person name="Denef V.J."/>
            <person name="McMahon K.D."/>
            <person name="Konstantinidis K.T."/>
            <person name="Eloe-Fadrosh E.A."/>
            <person name="Kyrpides N.C."/>
            <person name="Woyke T."/>
        </authorList>
    </citation>
    <scope>NUCLEOTIDE SEQUENCE</scope>
    <source>
        <strain evidence="2">GVMAG-M-3300013285-6</strain>
    </source>
</reference>
<dbReference type="Gene3D" id="3.40.525.10">
    <property type="entry name" value="CRAL-TRIO lipid binding domain"/>
    <property type="match status" value="1"/>
</dbReference>
<organism evidence="2">
    <name type="scientific">viral metagenome</name>
    <dbReference type="NCBI Taxonomy" id="1070528"/>
    <lineage>
        <taxon>unclassified sequences</taxon>
        <taxon>metagenomes</taxon>
        <taxon>organismal metagenomes</taxon>
    </lineage>
</organism>
<accession>A0A6C0BIU7</accession>
<proteinExistence type="predicted"/>
<dbReference type="InterPro" id="IPR036865">
    <property type="entry name" value="CRAL-TRIO_dom_sf"/>
</dbReference>
<dbReference type="SUPFAM" id="SSF52087">
    <property type="entry name" value="CRAL/TRIO domain"/>
    <property type="match status" value="1"/>
</dbReference>
<name>A0A6C0BIU7_9ZZZZ</name>
<evidence type="ECO:0000259" key="1">
    <source>
        <dbReference type="Pfam" id="PF13716"/>
    </source>
</evidence>
<dbReference type="CDD" id="cd00170">
    <property type="entry name" value="SEC14"/>
    <property type="match status" value="1"/>
</dbReference>
<dbReference type="EMBL" id="MN739168">
    <property type="protein sequence ID" value="QHS92086.1"/>
    <property type="molecule type" value="Genomic_DNA"/>
</dbReference>
<dbReference type="AlphaFoldDB" id="A0A6C0BIU7"/>
<evidence type="ECO:0000313" key="2">
    <source>
        <dbReference type="EMBL" id="QHS92086.1"/>
    </source>
</evidence>
<protein>
    <recommendedName>
        <fullName evidence="1">CRAL-TRIO domain-containing protein</fullName>
    </recommendedName>
</protein>
<feature type="domain" description="CRAL-TRIO" evidence="1">
    <location>
        <begin position="47"/>
        <end position="135"/>
    </location>
</feature>
<dbReference type="Pfam" id="PF13716">
    <property type="entry name" value="CRAL_TRIO_2"/>
    <property type="match status" value="1"/>
</dbReference>
<sequence length="151" mass="17137">MSCPQCAVNPGAHSFAQFGESPNGTKFWYTGAGKADEVVDTPTKFAYFKMHMDQARGSNWIWVFDCSGSPSRNEGSFQFMTKLVGTLSQEHATTLQRIYILHPTLWIRALVVILTPFISRNITKNIQYFKTPDAVFLNELRSAKLNQIPWK</sequence>